<dbReference type="PANTHER" id="PTHR11407">
    <property type="entry name" value="LYSOZYME C"/>
    <property type="match status" value="1"/>
</dbReference>
<dbReference type="PROSITE" id="PS00128">
    <property type="entry name" value="GLYCOSYL_HYDROL_F22_1"/>
    <property type="match status" value="1"/>
</dbReference>
<comment type="similarity">
    <text evidence="6">Belongs to the glycosyl hydrolase 22 family.</text>
</comment>
<dbReference type="GO" id="GO:0003796">
    <property type="term" value="F:lysozyme activity"/>
    <property type="evidence" value="ECO:0007669"/>
    <property type="project" value="UniProtKB-EC"/>
</dbReference>
<dbReference type="GO" id="GO:0031640">
    <property type="term" value="P:killing of cells of another organism"/>
    <property type="evidence" value="ECO:0007669"/>
    <property type="project" value="UniProtKB-KW"/>
</dbReference>
<evidence type="ECO:0000256" key="6">
    <source>
        <dbReference type="RuleBase" id="RU004440"/>
    </source>
</evidence>
<keyword evidence="10" id="KW-1185">Reference proteome</keyword>
<accession>A0A7R9M099</accession>
<evidence type="ECO:0000256" key="3">
    <source>
        <dbReference type="ARBA" id="ARBA00022638"/>
    </source>
</evidence>
<evidence type="ECO:0000256" key="1">
    <source>
        <dbReference type="ARBA" id="ARBA00000632"/>
    </source>
</evidence>
<dbReference type="InterPro" id="IPR019799">
    <property type="entry name" value="Glyco_hydro_22_CS"/>
</dbReference>
<dbReference type="SMART" id="SM00263">
    <property type="entry name" value="LYZ1"/>
    <property type="match status" value="1"/>
</dbReference>
<organism evidence="9">
    <name type="scientific">Oppiella nova</name>
    <dbReference type="NCBI Taxonomy" id="334625"/>
    <lineage>
        <taxon>Eukaryota</taxon>
        <taxon>Metazoa</taxon>
        <taxon>Ecdysozoa</taxon>
        <taxon>Arthropoda</taxon>
        <taxon>Chelicerata</taxon>
        <taxon>Arachnida</taxon>
        <taxon>Acari</taxon>
        <taxon>Acariformes</taxon>
        <taxon>Sarcoptiformes</taxon>
        <taxon>Oribatida</taxon>
        <taxon>Brachypylina</taxon>
        <taxon>Oppioidea</taxon>
        <taxon>Oppiidae</taxon>
        <taxon>Oppiella</taxon>
    </lineage>
</organism>
<keyword evidence="4" id="KW-1015">Disulfide bond</keyword>
<evidence type="ECO:0000256" key="4">
    <source>
        <dbReference type="ARBA" id="ARBA00023157"/>
    </source>
</evidence>
<dbReference type="Proteomes" id="UP000728032">
    <property type="component" value="Unassembled WGS sequence"/>
</dbReference>
<name>A0A7R9M099_9ACAR</name>
<proteinExistence type="inferred from homology"/>
<keyword evidence="3" id="KW-0081">Bacteriolytic enzyme</keyword>
<evidence type="ECO:0000313" key="10">
    <source>
        <dbReference type="Proteomes" id="UP000728032"/>
    </source>
</evidence>
<evidence type="ECO:0000256" key="2">
    <source>
        <dbReference type="ARBA" id="ARBA00012732"/>
    </source>
</evidence>
<evidence type="ECO:0000256" key="5">
    <source>
        <dbReference type="ARBA" id="ARBA00023295"/>
    </source>
</evidence>
<keyword evidence="5" id="KW-0326">Glycosidase</keyword>
<reference evidence="9" key="1">
    <citation type="submission" date="2020-11" db="EMBL/GenBank/DDBJ databases">
        <authorList>
            <person name="Tran Van P."/>
        </authorList>
    </citation>
    <scope>NUCLEOTIDE SEQUENCE</scope>
</reference>
<gene>
    <name evidence="9" type="ORF">ONB1V03_LOCUS8171</name>
</gene>
<feature type="region of interest" description="Disordered" evidence="7">
    <location>
        <begin position="93"/>
        <end position="144"/>
    </location>
</feature>
<keyword evidence="5" id="KW-0378">Hydrolase</keyword>
<feature type="compositionally biased region" description="Polar residues" evidence="7">
    <location>
        <begin position="179"/>
        <end position="189"/>
    </location>
</feature>
<dbReference type="OrthoDB" id="17373at2759"/>
<evidence type="ECO:0000256" key="7">
    <source>
        <dbReference type="SAM" id="MobiDB-lite"/>
    </source>
</evidence>
<feature type="compositionally biased region" description="Basic and acidic residues" evidence="7">
    <location>
        <begin position="119"/>
        <end position="137"/>
    </location>
</feature>
<evidence type="ECO:0000313" key="9">
    <source>
        <dbReference type="EMBL" id="CAD7651166.1"/>
    </source>
</evidence>
<feature type="region of interest" description="Disordered" evidence="7">
    <location>
        <begin position="178"/>
        <end position="225"/>
    </location>
</feature>
<protein>
    <recommendedName>
        <fullName evidence="2">lysozyme</fullName>
        <ecNumber evidence="2">3.2.1.17</ecNumber>
    </recommendedName>
</protein>
<dbReference type="PANTHER" id="PTHR11407:SF63">
    <property type="entry name" value="LYSOZYME C"/>
    <property type="match status" value="1"/>
</dbReference>
<dbReference type="InterPro" id="IPR001916">
    <property type="entry name" value="Glyco_hydro_22"/>
</dbReference>
<dbReference type="PRINTS" id="PR00135">
    <property type="entry name" value="LYZLACT"/>
</dbReference>
<dbReference type="GO" id="GO:0042742">
    <property type="term" value="P:defense response to bacterium"/>
    <property type="evidence" value="ECO:0007669"/>
    <property type="project" value="UniProtKB-KW"/>
</dbReference>
<sequence length="267" mass="30226">MFWESGLDTKAHRIGNFDGSSNYGILQISDLMWCQANGRKNNTNFCDSSCDKFRDSDITDDMKCALLIYKLQGFDAWGTYNTRCHSDNNHYTEGCNTQNLTPKEKNSENSEKALIPSIKDTKKKSSLDVEKNSENSEKALIPSIKDTKKKSSLVKQLLEMSKTSMNLPERMFRGINRRSIANSTQTKPQNKAKANGKPNASKSDANKKVVRSQVNNSKDKGLKRTKRGLLGQDSINPFEDARIFVFNPLCCFNWKAADVEWSNAKNW</sequence>
<dbReference type="InterPro" id="IPR023346">
    <property type="entry name" value="Lysozyme-like_dom_sf"/>
</dbReference>
<dbReference type="AlphaFoldDB" id="A0A7R9M099"/>
<dbReference type="Gene3D" id="1.10.530.10">
    <property type="match status" value="1"/>
</dbReference>
<dbReference type="EMBL" id="CAJPVJ010004519">
    <property type="protein sequence ID" value="CAG2168684.1"/>
    <property type="molecule type" value="Genomic_DNA"/>
</dbReference>
<dbReference type="EC" id="3.2.1.17" evidence="2"/>
<evidence type="ECO:0000259" key="8">
    <source>
        <dbReference type="PROSITE" id="PS00128"/>
    </source>
</evidence>
<dbReference type="EMBL" id="OC919344">
    <property type="protein sequence ID" value="CAD7651166.1"/>
    <property type="molecule type" value="Genomic_DNA"/>
</dbReference>
<dbReference type="PROSITE" id="PS51348">
    <property type="entry name" value="GLYCOSYL_HYDROL_F22_2"/>
    <property type="match status" value="1"/>
</dbReference>
<keyword evidence="3" id="KW-0929">Antimicrobial</keyword>
<dbReference type="Pfam" id="PF00062">
    <property type="entry name" value="Lys"/>
    <property type="match status" value="1"/>
</dbReference>
<feature type="compositionally biased region" description="Basic and acidic residues" evidence="7">
    <location>
        <begin position="102"/>
        <end position="111"/>
    </location>
</feature>
<comment type="catalytic activity">
    <reaction evidence="1">
        <text>Hydrolysis of (1-&gt;4)-beta-linkages between N-acetylmuramic acid and N-acetyl-D-glucosamine residues in a peptidoglycan and between N-acetyl-D-glucosamine residues in chitodextrins.</text>
        <dbReference type="EC" id="3.2.1.17"/>
    </reaction>
</comment>
<dbReference type="SUPFAM" id="SSF53955">
    <property type="entry name" value="Lysozyme-like"/>
    <property type="match status" value="1"/>
</dbReference>
<feature type="domain" description="Glycosyl hydrolases family 22 (GH22)" evidence="8">
    <location>
        <begin position="46"/>
        <end position="64"/>
    </location>
</feature>